<dbReference type="Gene3D" id="3.10.100.10">
    <property type="entry name" value="Mannose-Binding Protein A, subunit A"/>
    <property type="match status" value="1"/>
</dbReference>
<dbReference type="InterPro" id="IPR001304">
    <property type="entry name" value="C-type_lectin-like"/>
</dbReference>
<sequence length="129" mass="14803">WTPNIGIQEGDTQTSTRKWYTDKSTLDDGERLELDDLTAPPYNEVFLTKFAMKIRVWIGLSEIDGDWKWVDGTPFSSTPKKWAPGQPDEFFGHGLGGGEDCVQFNYSGDWNDEHCTRAYRYICEKKAVQ</sequence>
<dbReference type="Pfam" id="PF00059">
    <property type="entry name" value="Lectin_C"/>
    <property type="match status" value="1"/>
</dbReference>
<dbReference type="SMART" id="SM00034">
    <property type="entry name" value="CLECT"/>
    <property type="match status" value="1"/>
</dbReference>
<evidence type="ECO:0000256" key="1">
    <source>
        <dbReference type="ARBA" id="ARBA00023157"/>
    </source>
</evidence>
<evidence type="ECO:0000313" key="3">
    <source>
        <dbReference type="EMBL" id="PIO31699.1"/>
    </source>
</evidence>
<dbReference type="PANTHER" id="PTHR22803">
    <property type="entry name" value="MANNOSE, PHOSPHOLIPASE, LECTIN RECEPTOR RELATED"/>
    <property type="match status" value="1"/>
</dbReference>
<dbReference type="OrthoDB" id="2142683at2759"/>
<protein>
    <recommendedName>
        <fullName evidence="2">C-type lectin domain-containing protein</fullName>
    </recommendedName>
</protein>
<dbReference type="InterPro" id="IPR016186">
    <property type="entry name" value="C-type_lectin-like/link_sf"/>
</dbReference>
<reference evidence="4" key="1">
    <citation type="journal article" date="2017" name="Nat. Commun.">
        <title>The North American bullfrog draft genome provides insight into hormonal regulation of long noncoding RNA.</title>
        <authorList>
            <person name="Hammond S.A."/>
            <person name="Warren R.L."/>
            <person name="Vandervalk B.P."/>
            <person name="Kucuk E."/>
            <person name="Khan H."/>
            <person name="Gibb E.A."/>
            <person name="Pandoh P."/>
            <person name="Kirk H."/>
            <person name="Zhao Y."/>
            <person name="Jones M."/>
            <person name="Mungall A.J."/>
            <person name="Coope R."/>
            <person name="Pleasance S."/>
            <person name="Moore R.A."/>
            <person name="Holt R.A."/>
            <person name="Round J.M."/>
            <person name="Ohora S."/>
            <person name="Walle B.V."/>
            <person name="Veldhoen N."/>
            <person name="Helbing C.C."/>
            <person name="Birol I."/>
        </authorList>
    </citation>
    <scope>NUCLEOTIDE SEQUENCE [LARGE SCALE GENOMIC DNA]</scope>
</reference>
<dbReference type="InterPro" id="IPR018378">
    <property type="entry name" value="C-type_lectin_CS"/>
</dbReference>
<dbReference type="SUPFAM" id="SSF56436">
    <property type="entry name" value="C-type lectin-like"/>
    <property type="match status" value="1"/>
</dbReference>
<keyword evidence="1" id="KW-1015">Disulfide bond</keyword>
<feature type="non-terminal residue" evidence="3">
    <location>
        <position position="1"/>
    </location>
</feature>
<organism evidence="3 4">
    <name type="scientific">Aquarana catesbeiana</name>
    <name type="common">American bullfrog</name>
    <name type="synonym">Rana catesbeiana</name>
    <dbReference type="NCBI Taxonomy" id="8400"/>
    <lineage>
        <taxon>Eukaryota</taxon>
        <taxon>Metazoa</taxon>
        <taxon>Chordata</taxon>
        <taxon>Craniata</taxon>
        <taxon>Vertebrata</taxon>
        <taxon>Euteleostomi</taxon>
        <taxon>Amphibia</taxon>
        <taxon>Batrachia</taxon>
        <taxon>Anura</taxon>
        <taxon>Neobatrachia</taxon>
        <taxon>Ranoidea</taxon>
        <taxon>Ranidae</taxon>
        <taxon>Aquarana</taxon>
    </lineage>
</organism>
<dbReference type="InterPro" id="IPR016187">
    <property type="entry name" value="CTDL_fold"/>
</dbReference>
<dbReference type="InterPro" id="IPR050111">
    <property type="entry name" value="C-type_lectin/snaclec_domain"/>
</dbReference>
<proteinExistence type="predicted"/>
<name>A0A2G9RUW9_AQUCT</name>
<evidence type="ECO:0000313" key="4">
    <source>
        <dbReference type="Proteomes" id="UP000228934"/>
    </source>
</evidence>
<dbReference type="EMBL" id="KV932270">
    <property type="protein sequence ID" value="PIO31699.1"/>
    <property type="molecule type" value="Genomic_DNA"/>
</dbReference>
<evidence type="ECO:0000259" key="2">
    <source>
        <dbReference type="PROSITE" id="PS50041"/>
    </source>
</evidence>
<dbReference type="AlphaFoldDB" id="A0A2G9RUW9"/>
<accession>A0A2G9RUW9</accession>
<feature type="domain" description="C-type lectin" evidence="2">
    <location>
        <begin position="46"/>
        <end position="124"/>
    </location>
</feature>
<gene>
    <name evidence="3" type="ORF">AB205_0014140</name>
</gene>
<dbReference type="PROSITE" id="PS00615">
    <property type="entry name" value="C_TYPE_LECTIN_1"/>
    <property type="match status" value="1"/>
</dbReference>
<dbReference type="PROSITE" id="PS50041">
    <property type="entry name" value="C_TYPE_LECTIN_2"/>
    <property type="match status" value="1"/>
</dbReference>
<dbReference type="Proteomes" id="UP000228934">
    <property type="component" value="Unassembled WGS sequence"/>
</dbReference>
<keyword evidence="4" id="KW-1185">Reference proteome</keyword>